<feature type="region of interest" description="Disordered" evidence="10">
    <location>
        <begin position="1"/>
        <end position="23"/>
    </location>
</feature>
<gene>
    <name evidence="12" type="ORF">LALA0_S01e13674g</name>
</gene>
<dbReference type="Gene3D" id="3.30.160.60">
    <property type="entry name" value="Classic Zinc Finger"/>
    <property type="match status" value="2"/>
</dbReference>
<comment type="similarity">
    <text evidence="8">Belongs to the pacC/RIM101 family.</text>
</comment>
<protein>
    <submittedName>
        <fullName evidence="12">LALA0S01e13674g1_1</fullName>
    </submittedName>
</protein>
<keyword evidence="5 9" id="KW-0863">Zinc-finger</keyword>
<accession>A0A0C7N540</accession>
<dbReference type="OrthoDB" id="6155966at2759"/>
<dbReference type="GO" id="GO:0030437">
    <property type="term" value="P:ascospore formation"/>
    <property type="evidence" value="ECO:0007669"/>
    <property type="project" value="EnsemblFungi"/>
</dbReference>
<dbReference type="GO" id="GO:0008270">
    <property type="term" value="F:zinc ion binding"/>
    <property type="evidence" value="ECO:0007669"/>
    <property type="project" value="UniProtKB-KW"/>
</dbReference>
<dbReference type="RefSeq" id="XP_022626800.1">
    <property type="nucleotide sequence ID" value="XM_022774733.1"/>
</dbReference>
<feature type="region of interest" description="Disordered" evidence="10">
    <location>
        <begin position="147"/>
        <end position="171"/>
    </location>
</feature>
<evidence type="ECO:0000256" key="5">
    <source>
        <dbReference type="ARBA" id="ARBA00022771"/>
    </source>
</evidence>
<dbReference type="FunFam" id="3.30.160.60:FF:000100">
    <property type="entry name" value="Zinc finger 45-like"/>
    <property type="match status" value="1"/>
</dbReference>
<dbReference type="InterPro" id="IPR050806">
    <property type="entry name" value="pacC/RIM101"/>
</dbReference>
<dbReference type="PANTHER" id="PTHR47257:SF1">
    <property type="entry name" value="PH-RESPONSE TRANSCRIPTION FACTOR PACC_RIM101"/>
    <property type="match status" value="1"/>
</dbReference>
<evidence type="ECO:0000256" key="8">
    <source>
        <dbReference type="ARBA" id="ARBA00038089"/>
    </source>
</evidence>
<evidence type="ECO:0000313" key="13">
    <source>
        <dbReference type="Proteomes" id="UP000054304"/>
    </source>
</evidence>
<evidence type="ECO:0000256" key="1">
    <source>
        <dbReference type="ARBA" id="ARBA00004123"/>
    </source>
</evidence>
<dbReference type="GO" id="GO:0071454">
    <property type="term" value="P:cellular response to anoxia"/>
    <property type="evidence" value="ECO:0007669"/>
    <property type="project" value="EnsemblFungi"/>
</dbReference>
<dbReference type="InterPro" id="IPR048420">
    <property type="entry name" value="Zap1-like_Znf1"/>
</dbReference>
<evidence type="ECO:0000256" key="4">
    <source>
        <dbReference type="ARBA" id="ARBA00022737"/>
    </source>
</evidence>
<dbReference type="SUPFAM" id="SSF57667">
    <property type="entry name" value="beta-beta-alpha zinc fingers"/>
    <property type="match status" value="2"/>
</dbReference>
<dbReference type="SMART" id="SM00355">
    <property type="entry name" value="ZnF_C2H2"/>
    <property type="match status" value="3"/>
</dbReference>
<keyword evidence="6" id="KW-0862">Zinc</keyword>
<dbReference type="GO" id="GO:0045944">
    <property type="term" value="P:positive regulation of transcription by RNA polymerase II"/>
    <property type="evidence" value="ECO:0007669"/>
    <property type="project" value="EnsemblFungi"/>
</dbReference>
<keyword evidence="3" id="KW-0479">Metal-binding</keyword>
<evidence type="ECO:0000259" key="11">
    <source>
        <dbReference type="PROSITE" id="PS50157"/>
    </source>
</evidence>
<feature type="domain" description="C2H2-type" evidence="11">
    <location>
        <begin position="121"/>
        <end position="148"/>
    </location>
</feature>
<evidence type="ECO:0000256" key="6">
    <source>
        <dbReference type="ARBA" id="ARBA00022833"/>
    </source>
</evidence>
<feature type="compositionally biased region" description="Basic residues" evidence="10">
    <location>
        <begin position="151"/>
        <end position="163"/>
    </location>
</feature>
<dbReference type="Pfam" id="PF00096">
    <property type="entry name" value="zf-C2H2"/>
    <property type="match status" value="1"/>
</dbReference>
<dbReference type="PANTHER" id="PTHR47257">
    <property type="entry name" value="PH-RESPONSE TRANSCRIPTION FACTOR PACC/RIM101"/>
    <property type="match status" value="1"/>
</dbReference>
<dbReference type="AlphaFoldDB" id="A0A0C7N540"/>
<dbReference type="InterPro" id="IPR036236">
    <property type="entry name" value="Znf_C2H2_sf"/>
</dbReference>
<dbReference type="PROSITE" id="PS50157">
    <property type="entry name" value="ZINC_FINGER_C2H2_2"/>
    <property type="match status" value="3"/>
</dbReference>
<dbReference type="PROSITE" id="PS00028">
    <property type="entry name" value="ZINC_FINGER_C2H2_1"/>
    <property type="match status" value="2"/>
</dbReference>
<dbReference type="Proteomes" id="UP000054304">
    <property type="component" value="Unassembled WGS sequence"/>
</dbReference>
<evidence type="ECO:0000313" key="12">
    <source>
        <dbReference type="EMBL" id="CEP60558.1"/>
    </source>
</evidence>
<keyword evidence="4" id="KW-0677">Repeat</keyword>
<dbReference type="EMBL" id="LN736360">
    <property type="protein sequence ID" value="CEP60558.1"/>
    <property type="molecule type" value="Genomic_DNA"/>
</dbReference>
<reference evidence="12 13" key="1">
    <citation type="submission" date="2014-12" db="EMBL/GenBank/DDBJ databases">
        <authorList>
            <person name="Neuveglise Cecile"/>
        </authorList>
    </citation>
    <scope>NUCLEOTIDE SEQUENCE [LARGE SCALE GENOMIC DNA]</scope>
    <source>
        <strain evidence="12 13">CBS 12615</strain>
    </source>
</reference>
<dbReference type="InterPro" id="IPR013087">
    <property type="entry name" value="Znf_C2H2_type"/>
</dbReference>
<organism evidence="12 13">
    <name type="scientific">Lachancea lanzarotensis</name>
    <dbReference type="NCBI Taxonomy" id="1245769"/>
    <lineage>
        <taxon>Eukaryota</taxon>
        <taxon>Fungi</taxon>
        <taxon>Dikarya</taxon>
        <taxon>Ascomycota</taxon>
        <taxon>Saccharomycotina</taxon>
        <taxon>Saccharomycetes</taxon>
        <taxon>Saccharomycetales</taxon>
        <taxon>Saccharomycetaceae</taxon>
        <taxon>Lachancea</taxon>
    </lineage>
</organism>
<feature type="domain" description="C2H2-type" evidence="11">
    <location>
        <begin position="91"/>
        <end position="120"/>
    </location>
</feature>
<feature type="domain" description="C2H2-type" evidence="11">
    <location>
        <begin position="55"/>
        <end position="85"/>
    </location>
</feature>
<evidence type="ECO:0000256" key="10">
    <source>
        <dbReference type="SAM" id="MobiDB-lite"/>
    </source>
</evidence>
<dbReference type="GO" id="GO:0009272">
    <property type="term" value="P:fungal-type cell wall biogenesis"/>
    <property type="evidence" value="ECO:0007669"/>
    <property type="project" value="EnsemblFungi"/>
</dbReference>
<dbReference type="HOGENOM" id="CLU_029652_0_0_1"/>
<evidence type="ECO:0000256" key="2">
    <source>
        <dbReference type="ARBA" id="ARBA00022491"/>
    </source>
</evidence>
<dbReference type="GO" id="GO:0005634">
    <property type="term" value="C:nucleus"/>
    <property type="evidence" value="ECO:0007669"/>
    <property type="project" value="UniProtKB-SubCell"/>
</dbReference>
<keyword evidence="2" id="KW-0678">Repressor</keyword>
<keyword evidence="7" id="KW-0539">Nucleus</keyword>
<evidence type="ECO:0000256" key="3">
    <source>
        <dbReference type="ARBA" id="ARBA00022723"/>
    </source>
</evidence>
<dbReference type="GO" id="GO:0071469">
    <property type="term" value="P:cellular response to alkaline pH"/>
    <property type="evidence" value="ECO:0007669"/>
    <property type="project" value="EnsemblFungi"/>
</dbReference>
<evidence type="ECO:0000256" key="9">
    <source>
        <dbReference type="PROSITE-ProRule" id="PRU00042"/>
    </source>
</evidence>
<evidence type="ECO:0000256" key="7">
    <source>
        <dbReference type="ARBA" id="ARBA00023242"/>
    </source>
</evidence>
<keyword evidence="13" id="KW-1185">Reference proteome</keyword>
<dbReference type="Pfam" id="PF21816">
    <property type="entry name" value="Zap1_zf1"/>
    <property type="match status" value="1"/>
</dbReference>
<sequence>MAPLKDLLNHDEDLGILSSPPSEDERKYWERCSRSGSESCPSEVSSTESDSHQFLACQWNNCGQKFAQPELLYHHLCNDHVGRKSQKNLQLNCQWGNCTAKTVKRDHITSHLRVHVPLKPFACSSCVKKFKRPQDLKKHLKVHFDDDAAAGRKKGPKSSSKKVAKPDSKSAELTAPKLASATFEKFLSEEVRHYQPFYTPQLGQRIQSLPVPSISHLARNIPENGLNPGAAVTHTSPRLQEHSVSPCSSPEDLRHAAGFFTSLSYDMNRRLPRLPQLNAVQPPTAPLSPLIPAGVPQRYPQVLQLPPIYSAVPYGATHSSQIPSAYQMNVPFASSRVDTPARMPQFRPGDVFSMHQKNSGHSSESSTHEEQIGDLFNALSLNSSDEQDFMDTLEKVNIMKDYLICLMLEDEYLSDEEVSTDEVHGTTKRIAADVPSAKPLSKYPTVVV</sequence>
<proteinExistence type="inferred from homology"/>
<comment type="subcellular location">
    <subcellularLocation>
        <location evidence="1">Nucleus</location>
    </subcellularLocation>
</comment>
<dbReference type="GO" id="GO:0010973">
    <property type="term" value="P:positive regulation of division septum assembly"/>
    <property type="evidence" value="ECO:0007669"/>
    <property type="project" value="EnsemblFungi"/>
</dbReference>
<dbReference type="GO" id="GO:0001227">
    <property type="term" value="F:DNA-binding transcription repressor activity, RNA polymerase II-specific"/>
    <property type="evidence" value="ECO:0007669"/>
    <property type="project" value="EnsemblFungi"/>
</dbReference>
<name>A0A0C7N540_9SACH</name>
<dbReference type="STRING" id="1245769.A0A0C7N540"/>
<dbReference type="GeneID" id="34683955"/>